<feature type="transmembrane region" description="Helical" evidence="8">
    <location>
        <begin position="47"/>
        <end position="68"/>
    </location>
</feature>
<dbReference type="InterPro" id="IPR001073">
    <property type="entry name" value="C1q_dom"/>
</dbReference>
<protein>
    <submittedName>
        <fullName evidence="10">Otolin-1-A</fullName>
    </submittedName>
</protein>
<feature type="domain" description="C1q" evidence="9">
    <location>
        <begin position="389"/>
        <end position="525"/>
    </location>
</feature>
<evidence type="ECO:0000256" key="4">
    <source>
        <dbReference type="ARBA" id="ARBA00022729"/>
    </source>
</evidence>
<evidence type="ECO:0000313" key="10">
    <source>
        <dbReference type="EMBL" id="RXM95912.1"/>
    </source>
</evidence>
<keyword evidence="2" id="KW-0964">Secreted</keyword>
<evidence type="ECO:0000256" key="3">
    <source>
        <dbReference type="ARBA" id="ARBA00022530"/>
    </source>
</evidence>
<dbReference type="PROSITE" id="PS50871">
    <property type="entry name" value="C1Q"/>
    <property type="match status" value="1"/>
</dbReference>
<feature type="region of interest" description="Disordered" evidence="7">
    <location>
        <begin position="160"/>
        <end position="385"/>
    </location>
</feature>
<dbReference type="PANTHER" id="PTHR15427:SF51">
    <property type="entry name" value="OTOLIN 1"/>
    <property type="match status" value="1"/>
</dbReference>
<keyword evidence="8" id="KW-0812">Transmembrane</keyword>
<feature type="compositionally biased region" description="Basic and acidic residues" evidence="7">
    <location>
        <begin position="276"/>
        <end position="291"/>
    </location>
</feature>
<keyword evidence="3" id="KW-0272">Extracellular matrix</keyword>
<dbReference type="Pfam" id="PF01391">
    <property type="entry name" value="Collagen"/>
    <property type="match status" value="2"/>
</dbReference>
<dbReference type="SUPFAM" id="SSF49842">
    <property type="entry name" value="TNF-like"/>
    <property type="match status" value="1"/>
</dbReference>
<keyword evidence="8" id="KW-0472">Membrane</keyword>
<dbReference type="SMART" id="SM00110">
    <property type="entry name" value="C1Q"/>
    <property type="match status" value="1"/>
</dbReference>
<proteinExistence type="predicted"/>
<evidence type="ECO:0000259" key="9">
    <source>
        <dbReference type="PROSITE" id="PS50871"/>
    </source>
</evidence>
<dbReference type="PRINTS" id="PR00007">
    <property type="entry name" value="COMPLEMNTC1Q"/>
</dbReference>
<dbReference type="Proteomes" id="UP000289886">
    <property type="component" value="Unassembled WGS sequence"/>
</dbReference>
<feature type="compositionally biased region" description="Basic and acidic residues" evidence="7">
    <location>
        <begin position="247"/>
        <end position="264"/>
    </location>
</feature>
<keyword evidence="8" id="KW-1133">Transmembrane helix</keyword>
<feature type="compositionally biased region" description="Low complexity" evidence="7">
    <location>
        <begin position="345"/>
        <end position="358"/>
    </location>
</feature>
<dbReference type="Pfam" id="PF00386">
    <property type="entry name" value="C1q"/>
    <property type="match status" value="1"/>
</dbReference>
<dbReference type="EMBL" id="SCEB01002010">
    <property type="protein sequence ID" value="RXM95912.1"/>
    <property type="molecule type" value="Genomic_DNA"/>
</dbReference>
<comment type="caution">
    <text evidence="10">The sequence shown here is derived from an EMBL/GenBank/DDBJ whole genome shotgun (WGS) entry which is preliminary data.</text>
</comment>
<feature type="region of interest" description="Disordered" evidence="7">
    <location>
        <begin position="95"/>
        <end position="121"/>
    </location>
</feature>
<dbReference type="InterPro" id="IPR008983">
    <property type="entry name" value="Tumour_necrosis_fac-like_dom"/>
</dbReference>
<evidence type="ECO:0000256" key="8">
    <source>
        <dbReference type="SAM" id="Phobius"/>
    </source>
</evidence>
<sequence length="525" mass="55029">MAYPRVQVYKATSLYPTGLQNQHFYHITGPAEQTGEQGDKGDAGTDMGFFSVQAALFVAVIIVGHISAKTTQFPKYQYTKKPFQEVHQTTTTFSSAMTEETTDGTETSSSAATDSTTFPDTVQHTFRTITTPPPSGEHENFTLDYNECFFNFCECCPPEQGPKGQKGDRGLPGPRGERGEQGLRGLQGAAGPAGLNGLQGGKGDKGDQGDNGMSGIPGIPGKQGPKGDFGSKGEKGNIGFTGPPGDRGGKGDPCENGTKGERGEGGPPGVQGLSGKKGDTGEKGEMGDKGESGALGEKGGKGEKGEEAMKGEKGDNGDPGISGANGANGLEGVKGEPGASGDKGNPGTAGLPGPAGTRGNSGPKGDRGHPGMKGDRGQRGFKGARGDSLVLKRSSFSVGLSPSKSFPTSGFPVKFDKIFYNGENHYDASIGKFNCSIAGVYVFTYHVTVRNRPLRLVLVVDGSRKLRSRDSLYGQDIDQASNFILLKLNQGDQVWLETLRDWNGVYASNEDDSTFSGFLLYSDEV</sequence>
<evidence type="ECO:0000256" key="6">
    <source>
        <dbReference type="ARBA" id="ARBA00023180"/>
    </source>
</evidence>
<dbReference type="InterPro" id="IPR050392">
    <property type="entry name" value="Collagen/C1q_domain"/>
</dbReference>
<comment type="subcellular location">
    <subcellularLocation>
        <location evidence="1">Secreted</location>
        <location evidence="1">Extracellular space</location>
        <location evidence="1">Extracellular matrix</location>
    </subcellularLocation>
</comment>
<dbReference type="AlphaFoldDB" id="A0A444V664"/>
<keyword evidence="11" id="KW-1185">Reference proteome</keyword>
<gene>
    <name evidence="10" type="ORF">EOD39_16331</name>
</gene>
<dbReference type="PANTHER" id="PTHR15427">
    <property type="entry name" value="EMILIN ELASTIN MICROFIBRIL INTERFACE-LOCATED PROTEIN ELASTIN MICROFIBRIL INTERFACER"/>
    <property type="match status" value="1"/>
</dbReference>
<evidence type="ECO:0000256" key="7">
    <source>
        <dbReference type="SAM" id="MobiDB-lite"/>
    </source>
</evidence>
<feature type="compositionally biased region" description="Basic and acidic residues" evidence="7">
    <location>
        <begin position="165"/>
        <end position="181"/>
    </location>
</feature>
<dbReference type="FunFam" id="2.60.120.40:FF:000001">
    <property type="entry name" value="Complement C1q B chain"/>
    <property type="match status" value="1"/>
</dbReference>
<keyword evidence="5" id="KW-0176">Collagen</keyword>
<accession>A0A444V664</accession>
<keyword evidence="4" id="KW-0732">Signal</keyword>
<reference evidence="10 11" key="1">
    <citation type="submission" date="2019-01" db="EMBL/GenBank/DDBJ databases">
        <title>Draft Genome and Complete Hox-Cluster Characterization of the Sterlet Sturgeon (Acipenser ruthenus).</title>
        <authorList>
            <person name="Wei Q."/>
        </authorList>
    </citation>
    <scope>NUCLEOTIDE SEQUENCE [LARGE SCALE GENOMIC DNA]</scope>
    <source>
        <strain evidence="10">WHYD16114868_AA</strain>
        <tissue evidence="10">Blood</tissue>
    </source>
</reference>
<keyword evidence="6" id="KW-0325">Glycoprotein</keyword>
<feature type="compositionally biased region" description="Basic and acidic residues" evidence="7">
    <location>
        <begin position="364"/>
        <end position="378"/>
    </location>
</feature>
<feature type="compositionally biased region" description="Basic and acidic residues" evidence="7">
    <location>
        <begin position="298"/>
        <end position="316"/>
    </location>
</feature>
<evidence type="ECO:0000256" key="5">
    <source>
        <dbReference type="ARBA" id="ARBA00023119"/>
    </source>
</evidence>
<name>A0A444V664_ACIRT</name>
<feature type="compositionally biased region" description="Low complexity" evidence="7">
    <location>
        <begin position="183"/>
        <end position="196"/>
    </location>
</feature>
<feature type="compositionally biased region" description="Low complexity" evidence="7">
    <location>
        <begin position="96"/>
        <end position="121"/>
    </location>
</feature>
<evidence type="ECO:0000256" key="2">
    <source>
        <dbReference type="ARBA" id="ARBA00022525"/>
    </source>
</evidence>
<dbReference type="InterPro" id="IPR008160">
    <property type="entry name" value="Collagen"/>
</dbReference>
<organism evidence="10 11">
    <name type="scientific">Acipenser ruthenus</name>
    <name type="common">Sterlet sturgeon</name>
    <dbReference type="NCBI Taxonomy" id="7906"/>
    <lineage>
        <taxon>Eukaryota</taxon>
        <taxon>Metazoa</taxon>
        <taxon>Chordata</taxon>
        <taxon>Craniata</taxon>
        <taxon>Vertebrata</taxon>
        <taxon>Euteleostomi</taxon>
        <taxon>Actinopterygii</taxon>
        <taxon>Chondrostei</taxon>
        <taxon>Acipenseriformes</taxon>
        <taxon>Acipenseridae</taxon>
        <taxon>Acipenser</taxon>
    </lineage>
</organism>
<evidence type="ECO:0000313" key="11">
    <source>
        <dbReference type="Proteomes" id="UP000289886"/>
    </source>
</evidence>
<dbReference type="Gene3D" id="2.60.120.40">
    <property type="match status" value="1"/>
</dbReference>
<dbReference type="GO" id="GO:0005581">
    <property type="term" value="C:collagen trimer"/>
    <property type="evidence" value="ECO:0007669"/>
    <property type="project" value="UniProtKB-KW"/>
</dbReference>
<evidence type="ECO:0000256" key="1">
    <source>
        <dbReference type="ARBA" id="ARBA00004498"/>
    </source>
</evidence>